<dbReference type="Proteomes" id="UP000299102">
    <property type="component" value="Unassembled WGS sequence"/>
</dbReference>
<proteinExistence type="predicted"/>
<sequence length="98" mass="11027">MALKTLFIIHLPIDFIRNRSTRTSDKWTPLRAPAREETCPEKPYRMDTLARSDGTGTAPRYIRQGSRADERPSRRLRKSAIVSSHSMRAAAADVCAGI</sequence>
<organism evidence="2 3">
    <name type="scientific">Eumeta variegata</name>
    <name type="common">Bagworm moth</name>
    <name type="synonym">Eumeta japonica</name>
    <dbReference type="NCBI Taxonomy" id="151549"/>
    <lineage>
        <taxon>Eukaryota</taxon>
        <taxon>Metazoa</taxon>
        <taxon>Ecdysozoa</taxon>
        <taxon>Arthropoda</taxon>
        <taxon>Hexapoda</taxon>
        <taxon>Insecta</taxon>
        <taxon>Pterygota</taxon>
        <taxon>Neoptera</taxon>
        <taxon>Endopterygota</taxon>
        <taxon>Lepidoptera</taxon>
        <taxon>Glossata</taxon>
        <taxon>Ditrysia</taxon>
        <taxon>Tineoidea</taxon>
        <taxon>Psychidae</taxon>
        <taxon>Oiketicinae</taxon>
        <taxon>Eumeta</taxon>
    </lineage>
</organism>
<name>A0A4C1VLG4_EUMVA</name>
<evidence type="ECO:0000313" key="2">
    <source>
        <dbReference type="EMBL" id="GBP38595.1"/>
    </source>
</evidence>
<dbReference type="AlphaFoldDB" id="A0A4C1VLG4"/>
<feature type="region of interest" description="Disordered" evidence="1">
    <location>
        <begin position="46"/>
        <end position="77"/>
    </location>
</feature>
<gene>
    <name evidence="2" type="ORF">EVAR_96197_1</name>
</gene>
<protein>
    <submittedName>
        <fullName evidence="2">Uncharacterized protein</fullName>
    </submittedName>
</protein>
<evidence type="ECO:0000256" key="1">
    <source>
        <dbReference type="SAM" id="MobiDB-lite"/>
    </source>
</evidence>
<accession>A0A4C1VLG4</accession>
<comment type="caution">
    <text evidence="2">The sequence shown here is derived from an EMBL/GenBank/DDBJ whole genome shotgun (WGS) entry which is preliminary data.</text>
</comment>
<evidence type="ECO:0000313" key="3">
    <source>
        <dbReference type="Proteomes" id="UP000299102"/>
    </source>
</evidence>
<keyword evidence="3" id="KW-1185">Reference proteome</keyword>
<reference evidence="2 3" key="1">
    <citation type="journal article" date="2019" name="Commun. Biol.">
        <title>The bagworm genome reveals a unique fibroin gene that provides high tensile strength.</title>
        <authorList>
            <person name="Kono N."/>
            <person name="Nakamura H."/>
            <person name="Ohtoshi R."/>
            <person name="Tomita M."/>
            <person name="Numata K."/>
            <person name="Arakawa K."/>
        </authorList>
    </citation>
    <scope>NUCLEOTIDE SEQUENCE [LARGE SCALE GENOMIC DNA]</scope>
</reference>
<dbReference type="EMBL" id="BGZK01000351">
    <property type="protein sequence ID" value="GBP38595.1"/>
    <property type="molecule type" value="Genomic_DNA"/>
</dbReference>